<keyword evidence="2" id="KW-1185">Reference proteome</keyword>
<evidence type="ECO:0000313" key="2">
    <source>
        <dbReference type="Proteomes" id="UP000244446"/>
    </source>
</evidence>
<sequence length="72" mass="7969">MDDGDLDRIDFALKLFQPIRVQFLPRFGTDGLVRIHPMFPFSRRPGPGRQVRAAFKSCDASGAIGSVPVPAR</sequence>
<protein>
    <submittedName>
        <fullName evidence="1">Uncharacterized protein</fullName>
    </submittedName>
</protein>
<dbReference type="EMBL" id="QCYH01000013">
    <property type="protein sequence ID" value="PVA08984.1"/>
    <property type="molecule type" value="Genomic_DNA"/>
</dbReference>
<reference evidence="1 2" key="1">
    <citation type="submission" date="2018-04" db="EMBL/GenBank/DDBJ databases">
        <title>Pelagivirga bohaiensis gen. nov., sp. nov., a bacterium isolated from the Bohai Sea.</title>
        <authorList>
            <person name="Ji X."/>
        </authorList>
    </citation>
    <scope>NUCLEOTIDE SEQUENCE [LARGE SCALE GENOMIC DNA]</scope>
    <source>
        <strain evidence="1 2">BH-SD19</strain>
    </source>
</reference>
<gene>
    <name evidence="1" type="ORF">DC366_16345</name>
</gene>
<dbReference type="AlphaFoldDB" id="A0A2T7G3K6"/>
<proteinExistence type="predicted"/>
<accession>A0A2T7G3K6</accession>
<comment type="caution">
    <text evidence="1">The sequence shown here is derived from an EMBL/GenBank/DDBJ whole genome shotgun (WGS) entry which is preliminary data.</text>
</comment>
<organism evidence="1 2">
    <name type="scientific">Pelagivirga sediminicola</name>
    <dbReference type="NCBI Taxonomy" id="2170575"/>
    <lineage>
        <taxon>Bacteria</taxon>
        <taxon>Pseudomonadati</taxon>
        <taxon>Pseudomonadota</taxon>
        <taxon>Alphaproteobacteria</taxon>
        <taxon>Rhodobacterales</taxon>
        <taxon>Paracoccaceae</taxon>
        <taxon>Pelagivirga</taxon>
    </lineage>
</organism>
<name>A0A2T7G3K6_9RHOB</name>
<evidence type="ECO:0000313" key="1">
    <source>
        <dbReference type="EMBL" id="PVA08984.1"/>
    </source>
</evidence>
<dbReference type="Proteomes" id="UP000244446">
    <property type="component" value="Unassembled WGS sequence"/>
</dbReference>